<dbReference type="Gene3D" id="2.60.120.1440">
    <property type="match status" value="1"/>
</dbReference>
<evidence type="ECO:0000259" key="4">
    <source>
        <dbReference type="Pfam" id="PF16344"/>
    </source>
</evidence>
<feature type="domain" description="FecR protein" evidence="2">
    <location>
        <begin position="130"/>
        <end position="223"/>
    </location>
</feature>
<feature type="domain" description="Protein FecR C-terminal" evidence="4">
    <location>
        <begin position="296"/>
        <end position="363"/>
    </location>
</feature>
<dbReference type="Gene3D" id="3.55.50.30">
    <property type="match status" value="1"/>
</dbReference>
<keyword evidence="6" id="KW-1185">Reference proteome</keyword>
<dbReference type="InterPro" id="IPR012373">
    <property type="entry name" value="Ferrdict_sens_TM"/>
</dbReference>
<evidence type="ECO:0000313" key="6">
    <source>
        <dbReference type="Proteomes" id="UP001165367"/>
    </source>
</evidence>
<feature type="domain" description="FecR N-terminal" evidence="3">
    <location>
        <begin position="18"/>
        <end position="45"/>
    </location>
</feature>
<name>A0ABS9KNC2_9BACT</name>
<evidence type="ECO:0000259" key="2">
    <source>
        <dbReference type="Pfam" id="PF04773"/>
    </source>
</evidence>
<dbReference type="Proteomes" id="UP001165367">
    <property type="component" value="Unassembled WGS sequence"/>
</dbReference>
<dbReference type="Pfam" id="PF16220">
    <property type="entry name" value="DUF4880"/>
    <property type="match status" value="1"/>
</dbReference>
<dbReference type="InterPro" id="IPR032508">
    <property type="entry name" value="FecR_C"/>
</dbReference>
<dbReference type="InterPro" id="IPR032623">
    <property type="entry name" value="FecR_N"/>
</dbReference>
<dbReference type="Pfam" id="PF16344">
    <property type="entry name" value="FecR_C"/>
    <property type="match status" value="1"/>
</dbReference>
<dbReference type="PIRSF" id="PIRSF018266">
    <property type="entry name" value="FecR"/>
    <property type="match status" value="1"/>
</dbReference>
<gene>
    <name evidence="5" type="ORF">LZZ85_06065</name>
</gene>
<accession>A0ABS9KNC2</accession>
<organism evidence="5 6">
    <name type="scientific">Terrimonas ginsenosidimutans</name>
    <dbReference type="NCBI Taxonomy" id="2908004"/>
    <lineage>
        <taxon>Bacteria</taxon>
        <taxon>Pseudomonadati</taxon>
        <taxon>Bacteroidota</taxon>
        <taxon>Chitinophagia</taxon>
        <taxon>Chitinophagales</taxon>
        <taxon>Chitinophagaceae</taxon>
        <taxon>Terrimonas</taxon>
    </lineage>
</organism>
<dbReference type="PANTHER" id="PTHR30273:SF2">
    <property type="entry name" value="PROTEIN FECR"/>
    <property type="match status" value="1"/>
</dbReference>
<evidence type="ECO:0000313" key="5">
    <source>
        <dbReference type="EMBL" id="MCG2613835.1"/>
    </source>
</evidence>
<dbReference type="Pfam" id="PF04773">
    <property type="entry name" value="FecR"/>
    <property type="match status" value="1"/>
</dbReference>
<comment type="caution">
    <text evidence="5">The sequence shown here is derived from an EMBL/GenBank/DDBJ whole genome shotgun (WGS) entry which is preliminary data.</text>
</comment>
<proteinExistence type="predicted"/>
<protein>
    <submittedName>
        <fullName evidence="5">DUF4974 domain-containing protein</fullName>
    </submittedName>
</protein>
<feature type="region of interest" description="Disordered" evidence="1">
    <location>
        <begin position="245"/>
        <end position="266"/>
    </location>
</feature>
<dbReference type="RefSeq" id="WP_237869670.1">
    <property type="nucleotide sequence ID" value="NZ_JAKLTR010000003.1"/>
</dbReference>
<dbReference type="PANTHER" id="PTHR30273">
    <property type="entry name" value="PERIPLASMIC SIGNAL SENSOR AND SIGMA FACTOR ACTIVATOR FECR-RELATED"/>
    <property type="match status" value="1"/>
</dbReference>
<dbReference type="EMBL" id="JAKLTR010000003">
    <property type="protein sequence ID" value="MCG2613835.1"/>
    <property type="molecule type" value="Genomic_DNA"/>
</dbReference>
<dbReference type="InterPro" id="IPR006860">
    <property type="entry name" value="FecR"/>
</dbReference>
<evidence type="ECO:0000256" key="1">
    <source>
        <dbReference type="SAM" id="MobiDB-lite"/>
    </source>
</evidence>
<sequence>MPENPEYIWFLLSRHITGEATAAEATALRQWLAEDPNHQQQYELLLQLWQAKNNPPLSVTEPSRISRILQLAAVEEALRENNDAIPEETVVRRRSYAWKVAATLVVLALCTWGILHWFTLSSVADNNHQVVAQKGSRTRAILPDGSTVWLNAGSSISYGKTFNDKIREVTLYGEAYFDVVKQPDRPFVVHAGDINIKVLGTSFNVKSYPGDDLVETTLIKGLVQIIQPGNKPAIYLHPNQKISLPSAGHDISTDPPDDLPANSSGQKKALSEGIATIDTTLSEKERIETAWLFNRLEFRDDDFESLAKKLERWYNVTIHFEDEKVTELVFNGSIESESVEQAFKALQAAVSFKYSIKGNEIFIGSAR</sequence>
<evidence type="ECO:0000259" key="3">
    <source>
        <dbReference type="Pfam" id="PF16220"/>
    </source>
</evidence>
<reference evidence="5" key="1">
    <citation type="submission" date="2022-01" db="EMBL/GenBank/DDBJ databases">
        <authorList>
            <person name="Jo J.-H."/>
            <person name="Im W.-T."/>
        </authorList>
    </citation>
    <scope>NUCLEOTIDE SEQUENCE</scope>
    <source>
        <strain evidence="5">NA20</strain>
    </source>
</reference>